<dbReference type="HOGENOM" id="CLU_2286593_0_0_9"/>
<evidence type="ECO:0000313" key="2">
    <source>
        <dbReference type="Proteomes" id="UP000013085"/>
    </source>
</evidence>
<dbReference type="EMBL" id="AGYR01000039">
    <property type="protein sequence ID" value="ENZ12458.1"/>
    <property type="molecule type" value="Genomic_DNA"/>
</dbReference>
<accession>A0A0E2H7I1</accession>
<sequence>MENRCEKCEFLDIDYEWDDEANDEVNIYQCQKENEVGLQVHGIGCPYFKEFIAPEYIEKDTECDKCDILPMCIANGNCVEVTTSMDSRSHYILGFCAICDK</sequence>
<reference evidence="1 2" key="1">
    <citation type="submission" date="2013-01" db="EMBL/GenBank/DDBJ databases">
        <title>The Genome Sequence of Clostridium clostridioforme 90A8.</title>
        <authorList>
            <consortium name="The Broad Institute Genome Sequencing Platform"/>
            <person name="Earl A."/>
            <person name="Ward D."/>
            <person name="Feldgarden M."/>
            <person name="Gevers D."/>
            <person name="Courvalin P."/>
            <person name="Lambert T."/>
            <person name="Walker B."/>
            <person name="Young S.K."/>
            <person name="Zeng Q."/>
            <person name="Gargeya S."/>
            <person name="Fitzgerald M."/>
            <person name="Haas B."/>
            <person name="Abouelleil A."/>
            <person name="Alvarado L."/>
            <person name="Arachchi H.M."/>
            <person name="Berlin A.M."/>
            <person name="Chapman S.B."/>
            <person name="Dewar J."/>
            <person name="Goldberg J."/>
            <person name="Griggs A."/>
            <person name="Gujja S."/>
            <person name="Hansen M."/>
            <person name="Howarth C."/>
            <person name="Imamovic A."/>
            <person name="Larimer J."/>
            <person name="McCowan C."/>
            <person name="Murphy C."/>
            <person name="Neiman D."/>
            <person name="Pearson M."/>
            <person name="Priest M."/>
            <person name="Roberts A."/>
            <person name="Saif S."/>
            <person name="Shea T."/>
            <person name="Sisk P."/>
            <person name="Sykes S."/>
            <person name="Wortman J."/>
            <person name="Nusbaum C."/>
            <person name="Birren B."/>
        </authorList>
    </citation>
    <scope>NUCLEOTIDE SEQUENCE [LARGE SCALE GENOMIC DNA]</scope>
    <source>
        <strain evidence="1 2">90A8</strain>
    </source>
</reference>
<comment type="caution">
    <text evidence="1">The sequence shown here is derived from an EMBL/GenBank/DDBJ whole genome shotgun (WGS) entry which is preliminary data.</text>
</comment>
<evidence type="ECO:0000313" key="1">
    <source>
        <dbReference type="EMBL" id="ENZ12458.1"/>
    </source>
</evidence>
<dbReference type="RefSeq" id="WP_002593687.1">
    <property type="nucleotide sequence ID" value="NZ_KB850979.1"/>
</dbReference>
<dbReference type="PATRIC" id="fig|999408.3.peg.3856"/>
<proteinExistence type="predicted"/>
<organism evidence="1 2">
    <name type="scientific">[Clostridium] clostridioforme 90A8</name>
    <dbReference type="NCBI Taxonomy" id="999408"/>
    <lineage>
        <taxon>Bacteria</taxon>
        <taxon>Bacillati</taxon>
        <taxon>Bacillota</taxon>
        <taxon>Clostridia</taxon>
        <taxon>Lachnospirales</taxon>
        <taxon>Lachnospiraceae</taxon>
        <taxon>Enterocloster</taxon>
    </lineage>
</organism>
<dbReference type="AlphaFoldDB" id="A0A0E2H7I1"/>
<dbReference type="Proteomes" id="UP000013085">
    <property type="component" value="Unassembled WGS sequence"/>
</dbReference>
<gene>
    <name evidence="1" type="ORF">HMPREF1090_03589</name>
</gene>
<protein>
    <submittedName>
        <fullName evidence="1">Uncharacterized protein</fullName>
    </submittedName>
</protein>
<name>A0A0E2H7I1_9FIRM</name>